<keyword evidence="8 14" id="KW-0547">Nucleotide-binding</keyword>
<dbReference type="InterPro" id="IPR016239">
    <property type="entry name" value="Ribosomal_S6_kinase_II"/>
</dbReference>
<keyword evidence="6" id="KW-0808">Transferase</keyword>
<dbReference type="PROSITE" id="PS50011">
    <property type="entry name" value="PROTEIN_KINASE_DOM"/>
    <property type="match status" value="2"/>
</dbReference>
<dbReference type="SUPFAM" id="SSF56112">
    <property type="entry name" value="Protein kinase-like (PK-like)"/>
    <property type="match status" value="2"/>
</dbReference>
<feature type="domain" description="Protein kinase" evidence="16">
    <location>
        <begin position="70"/>
        <end position="324"/>
    </location>
</feature>
<evidence type="ECO:0000259" key="16">
    <source>
        <dbReference type="PROSITE" id="PS50011"/>
    </source>
</evidence>
<dbReference type="EC" id="2.7.11.1" evidence="3"/>
<dbReference type="STRING" id="407821.A0A087UYR9"/>
<dbReference type="InterPro" id="IPR008271">
    <property type="entry name" value="Ser/Thr_kinase_AS"/>
</dbReference>
<feature type="domain" description="AGC-kinase C-terminal" evidence="17">
    <location>
        <begin position="325"/>
        <end position="389"/>
    </location>
</feature>
<feature type="binding site" evidence="14 15">
    <location>
        <position position="102"/>
    </location>
    <ligand>
        <name>ATP</name>
        <dbReference type="ChEBI" id="CHEBI:30616"/>
    </ligand>
</feature>
<dbReference type="FunFam" id="3.30.200.20:FF:000013">
    <property type="entry name" value="Ribosomal protein S6 kinase"/>
    <property type="match status" value="1"/>
</dbReference>
<feature type="binding site" evidence="14">
    <location>
        <begin position="76"/>
        <end position="84"/>
    </location>
    <ligand>
        <name>ATP</name>
        <dbReference type="ChEBI" id="CHEBI:30616"/>
    </ligand>
</feature>
<keyword evidence="4" id="KW-0723">Serine/threonine-protein kinase</keyword>
<dbReference type="EMBL" id="KK122329">
    <property type="protein sequence ID" value="KFM82508.1"/>
    <property type="molecule type" value="Genomic_DNA"/>
</dbReference>
<evidence type="ECO:0000313" key="18">
    <source>
        <dbReference type="EMBL" id="KFM82508.1"/>
    </source>
</evidence>
<evidence type="ECO:0000256" key="10">
    <source>
        <dbReference type="ARBA" id="ARBA00022840"/>
    </source>
</evidence>
<evidence type="ECO:0000256" key="6">
    <source>
        <dbReference type="ARBA" id="ARBA00022679"/>
    </source>
</evidence>
<protein>
    <recommendedName>
        <fullName evidence="3">non-specific serine/threonine protein kinase</fullName>
        <ecNumber evidence="3">2.7.11.1</ecNumber>
    </recommendedName>
</protein>
<feature type="active site" description="Proton acceptor" evidence="13">
    <location>
        <position position="195"/>
    </location>
</feature>
<dbReference type="Gene3D" id="3.30.200.20">
    <property type="entry name" value="Phosphorylase Kinase, domain 1"/>
    <property type="match status" value="2"/>
</dbReference>
<dbReference type="Pfam" id="PF00069">
    <property type="entry name" value="Pkinase"/>
    <property type="match status" value="2"/>
</dbReference>
<evidence type="ECO:0000256" key="5">
    <source>
        <dbReference type="ARBA" id="ARBA00022553"/>
    </source>
</evidence>
<dbReference type="PIRSF" id="PIRSF000606">
    <property type="entry name" value="Ribsml_S6_kin_2"/>
    <property type="match status" value="1"/>
</dbReference>
<keyword evidence="10 14" id="KW-0067">ATP-binding</keyword>
<evidence type="ECO:0000259" key="17">
    <source>
        <dbReference type="PROSITE" id="PS51285"/>
    </source>
</evidence>
<evidence type="ECO:0000256" key="1">
    <source>
        <dbReference type="ARBA" id="ARBA00001946"/>
    </source>
</evidence>
<evidence type="ECO:0000256" key="8">
    <source>
        <dbReference type="ARBA" id="ARBA00022741"/>
    </source>
</evidence>
<evidence type="ECO:0000256" key="15">
    <source>
        <dbReference type="PROSITE-ProRule" id="PRU10141"/>
    </source>
</evidence>
<evidence type="ECO:0000256" key="12">
    <source>
        <dbReference type="ARBA" id="ARBA00048679"/>
    </source>
</evidence>
<dbReference type="SMART" id="SM00220">
    <property type="entry name" value="S_TKc"/>
    <property type="match status" value="2"/>
</dbReference>
<feature type="active site" description="Proton acceptor" evidence="13">
    <location>
        <position position="529"/>
    </location>
</feature>
<dbReference type="PROSITE" id="PS00108">
    <property type="entry name" value="PROTEIN_KINASE_ST"/>
    <property type="match status" value="2"/>
</dbReference>
<reference evidence="18 19" key="1">
    <citation type="submission" date="2013-11" db="EMBL/GenBank/DDBJ databases">
        <title>Genome sequencing of Stegodyphus mimosarum.</title>
        <authorList>
            <person name="Bechsgaard J."/>
        </authorList>
    </citation>
    <scope>NUCLEOTIDE SEQUENCE [LARGE SCALE GENOMIC DNA]</scope>
</reference>
<feature type="binding site" evidence="14">
    <location>
        <begin position="418"/>
        <end position="426"/>
    </location>
    <ligand>
        <name>ATP</name>
        <dbReference type="ChEBI" id="CHEBI:30616"/>
    </ligand>
</feature>
<dbReference type="GO" id="GO:0005524">
    <property type="term" value="F:ATP binding"/>
    <property type="evidence" value="ECO:0007669"/>
    <property type="project" value="UniProtKB-UniRule"/>
</dbReference>
<evidence type="ECO:0000256" key="2">
    <source>
        <dbReference type="ARBA" id="ARBA00009804"/>
    </source>
</evidence>
<dbReference type="InterPro" id="IPR000719">
    <property type="entry name" value="Prot_kinase_dom"/>
</dbReference>
<dbReference type="CDD" id="cd14091">
    <property type="entry name" value="STKc_RSK_C"/>
    <property type="match status" value="1"/>
</dbReference>
<name>A0A087UYR9_STEMI</name>
<comment type="similarity">
    <text evidence="2">Belongs to the protein kinase superfamily. AGC Ser/Thr protein kinase family. S6 kinase subfamily.</text>
</comment>
<dbReference type="GO" id="GO:0035556">
    <property type="term" value="P:intracellular signal transduction"/>
    <property type="evidence" value="ECO:0007669"/>
    <property type="project" value="InterPro"/>
</dbReference>
<dbReference type="InterPro" id="IPR000961">
    <property type="entry name" value="AGC-kinase_C"/>
</dbReference>
<evidence type="ECO:0000256" key="13">
    <source>
        <dbReference type="PIRSR" id="PIRSR000606-50"/>
    </source>
</evidence>
<comment type="catalytic activity">
    <reaction evidence="11">
        <text>L-threonyl-[protein] + ATP = O-phospho-L-threonyl-[protein] + ADP + H(+)</text>
        <dbReference type="Rhea" id="RHEA:46608"/>
        <dbReference type="Rhea" id="RHEA-COMP:11060"/>
        <dbReference type="Rhea" id="RHEA-COMP:11605"/>
        <dbReference type="ChEBI" id="CHEBI:15378"/>
        <dbReference type="ChEBI" id="CHEBI:30013"/>
        <dbReference type="ChEBI" id="CHEBI:30616"/>
        <dbReference type="ChEBI" id="CHEBI:61977"/>
        <dbReference type="ChEBI" id="CHEBI:456216"/>
        <dbReference type="EC" id="2.7.11.1"/>
    </reaction>
</comment>
<gene>
    <name evidence="18" type="ORF">X975_17879</name>
</gene>
<dbReference type="AlphaFoldDB" id="A0A087UYR9"/>
<dbReference type="InterPro" id="IPR017441">
    <property type="entry name" value="Protein_kinase_ATP_BS"/>
</dbReference>
<dbReference type="PANTHER" id="PTHR24351">
    <property type="entry name" value="RIBOSOMAL PROTEIN S6 KINASE"/>
    <property type="match status" value="1"/>
</dbReference>
<comment type="catalytic activity">
    <reaction evidence="12">
        <text>L-seryl-[protein] + ATP = O-phospho-L-seryl-[protein] + ADP + H(+)</text>
        <dbReference type="Rhea" id="RHEA:17989"/>
        <dbReference type="Rhea" id="RHEA-COMP:9863"/>
        <dbReference type="Rhea" id="RHEA-COMP:11604"/>
        <dbReference type="ChEBI" id="CHEBI:15378"/>
        <dbReference type="ChEBI" id="CHEBI:29999"/>
        <dbReference type="ChEBI" id="CHEBI:30616"/>
        <dbReference type="ChEBI" id="CHEBI:83421"/>
        <dbReference type="ChEBI" id="CHEBI:456216"/>
        <dbReference type="EC" id="2.7.11.1"/>
    </reaction>
</comment>
<sequence>MPLAHLKDPFTEADMKSTKCPSTEDMVVDEQNGYCENPKLEAASASETIHEIEVTNVTKHGYPKADPRQFSLIKLLGQGSFGKVFLVKKLTGPDANTFYAMKVLRKATLRVRDRIRTKYERDILVDVHHPFIVKLHYAFQTEGKLYLILDFLKGGDLFTRLSKEVMFTEDDVKFYLAELVLAIEHLHDVGIIYRDLKPENILLGEDGHICLTDFGLCKESLNDEKAFSFCGTVEYMAPEVINRKGHTTAADWWSLGVLMFEMLTGALPFHGSNKKETMTQIMRARLQMPEYLSEPAQSLLRALFKRNPSNRLASGVEVRQHSFFATIDFEKLLRKEVKPPFIPAVPLYFGEYASKEVPEDSPGVPPSATAHELFRGFSYIATDMLEEEKPISKATSNVNLKQMYKNSFTKEYEVRNVLGAGSYSVCRKCIHKTTGKTFAVKIITKCGRDCSEEIEILFRHGKHPNIVTLYEVFEDAEYVYLVMELLAGGELIDRILKQQSFCERDASAILGVLISTVNYLHENGVVHRDLKPSNIMYADTSYNPESLRICDFGFAKQMKAENGMLMTPCYTANFAAPEVLKKQGYDEACDIWSLGILLCIMLTGYTPFATGPKDDIGRILKKIEAGDFNMNSGNWINISSIAKDLVGKMLDVNPKRRCRSSDVLQHMFIRTRHFLPESKLKFKDIQAVKVTVNATFRAMNISPRSPTLLPVQASELARRRQIKKGFQV</sequence>
<dbReference type="OMA" id="CHTNRTI"/>
<evidence type="ECO:0000256" key="3">
    <source>
        <dbReference type="ARBA" id="ARBA00012513"/>
    </source>
</evidence>
<dbReference type="InterPro" id="IPR011009">
    <property type="entry name" value="Kinase-like_dom_sf"/>
</dbReference>
<keyword evidence="9 18" id="KW-0418">Kinase</keyword>
<feature type="binding site" evidence="14 15">
    <location>
        <position position="441"/>
    </location>
    <ligand>
        <name>ATP</name>
        <dbReference type="ChEBI" id="CHEBI:30616"/>
    </ligand>
</feature>
<dbReference type="OrthoDB" id="63267at2759"/>
<feature type="domain" description="Protein kinase" evidence="16">
    <location>
        <begin position="412"/>
        <end position="669"/>
    </location>
</feature>
<keyword evidence="7" id="KW-0677">Repeat</keyword>
<keyword evidence="19" id="KW-1185">Reference proteome</keyword>
<dbReference type="GO" id="GO:0004674">
    <property type="term" value="F:protein serine/threonine kinase activity"/>
    <property type="evidence" value="ECO:0007669"/>
    <property type="project" value="UniProtKB-KW"/>
</dbReference>
<dbReference type="SMART" id="SM00133">
    <property type="entry name" value="S_TK_X"/>
    <property type="match status" value="1"/>
</dbReference>
<dbReference type="Proteomes" id="UP000054359">
    <property type="component" value="Unassembled WGS sequence"/>
</dbReference>
<evidence type="ECO:0000256" key="11">
    <source>
        <dbReference type="ARBA" id="ARBA00047899"/>
    </source>
</evidence>
<dbReference type="PROSITE" id="PS51285">
    <property type="entry name" value="AGC_KINASE_CTER"/>
    <property type="match status" value="1"/>
</dbReference>
<evidence type="ECO:0000313" key="19">
    <source>
        <dbReference type="Proteomes" id="UP000054359"/>
    </source>
</evidence>
<keyword evidence="5" id="KW-0597">Phosphoprotein</keyword>
<evidence type="ECO:0000256" key="7">
    <source>
        <dbReference type="ARBA" id="ARBA00022737"/>
    </source>
</evidence>
<dbReference type="PROSITE" id="PS00107">
    <property type="entry name" value="PROTEIN_KINASE_ATP"/>
    <property type="match status" value="2"/>
</dbReference>
<dbReference type="Gene3D" id="1.10.510.10">
    <property type="entry name" value="Transferase(Phosphotransferase) domain 1"/>
    <property type="match status" value="2"/>
</dbReference>
<accession>A0A087UYR9</accession>
<feature type="non-terminal residue" evidence="18">
    <location>
        <position position="728"/>
    </location>
</feature>
<proteinExistence type="inferred from homology"/>
<evidence type="ECO:0000256" key="4">
    <source>
        <dbReference type="ARBA" id="ARBA00022527"/>
    </source>
</evidence>
<evidence type="ECO:0000256" key="9">
    <source>
        <dbReference type="ARBA" id="ARBA00022777"/>
    </source>
</evidence>
<organism evidence="18 19">
    <name type="scientific">Stegodyphus mimosarum</name>
    <name type="common">African social velvet spider</name>
    <dbReference type="NCBI Taxonomy" id="407821"/>
    <lineage>
        <taxon>Eukaryota</taxon>
        <taxon>Metazoa</taxon>
        <taxon>Ecdysozoa</taxon>
        <taxon>Arthropoda</taxon>
        <taxon>Chelicerata</taxon>
        <taxon>Arachnida</taxon>
        <taxon>Araneae</taxon>
        <taxon>Araneomorphae</taxon>
        <taxon>Entelegynae</taxon>
        <taxon>Eresoidea</taxon>
        <taxon>Eresidae</taxon>
        <taxon>Stegodyphus</taxon>
    </lineage>
</organism>
<dbReference type="FunFam" id="1.10.510.10:FF:001170">
    <property type="entry name" value="Ribosomal protein S6 kinase alpha-1"/>
    <property type="match status" value="1"/>
</dbReference>
<dbReference type="FunFam" id="1.10.510.10:FF:000010">
    <property type="entry name" value="Ribosomal protein S6 kinase"/>
    <property type="match status" value="1"/>
</dbReference>
<evidence type="ECO:0000256" key="14">
    <source>
        <dbReference type="PIRSR" id="PIRSR000606-51"/>
    </source>
</evidence>
<dbReference type="GO" id="GO:0000287">
    <property type="term" value="F:magnesium ion binding"/>
    <property type="evidence" value="ECO:0007669"/>
    <property type="project" value="InterPro"/>
</dbReference>
<comment type="cofactor">
    <cofactor evidence="1">
        <name>Mg(2+)</name>
        <dbReference type="ChEBI" id="CHEBI:18420"/>
    </cofactor>
</comment>